<feature type="region of interest" description="Disordered" evidence="1">
    <location>
        <begin position="558"/>
        <end position="581"/>
    </location>
</feature>
<protein>
    <recommendedName>
        <fullName evidence="4">G-protein coupled receptors family 1 profile domain-containing protein</fullName>
    </recommendedName>
</protein>
<organism>
    <name type="scientific">Branchiostoma floridae</name>
    <name type="common">Florida lancelet</name>
    <name type="synonym">Amphioxus</name>
    <dbReference type="NCBI Taxonomy" id="7739"/>
    <lineage>
        <taxon>Eukaryota</taxon>
        <taxon>Metazoa</taxon>
        <taxon>Chordata</taxon>
        <taxon>Cephalochordata</taxon>
        <taxon>Leptocardii</taxon>
        <taxon>Amphioxiformes</taxon>
        <taxon>Branchiostomatidae</taxon>
        <taxon>Branchiostoma</taxon>
    </lineage>
</organism>
<feature type="region of interest" description="Disordered" evidence="1">
    <location>
        <begin position="109"/>
        <end position="322"/>
    </location>
</feature>
<evidence type="ECO:0008006" key="4">
    <source>
        <dbReference type="Google" id="ProtNLM"/>
    </source>
</evidence>
<name>C3ZJW6_BRAFL</name>
<dbReference type="STRING" id="7739.C3ZJW6"/>
<feature type="compositionally biased region" description="Basic and acidic residues" evidence="1">
    <location>
        <begin position="236"/>
        <end position="262"/>
    </location>
</feature>
<feature type="transmembrane region" description="Helical" evidence="2">
    <location>
        <begin position="441"/>
        <end position="462"/>
    </location>
</feature>
<dbReference type="AlphaFoldDB" id="C3ZJW6"/>
<reference evidence="3" key="1">
    <citation type="journal article" date="2008" name="Nature">
        <title>The amphioxus genome and the evolution of the chordate karyotype.</title>
        <authorList>
            <consortium name="US DOE Joint Genome Institute (JGI-PGF)"/>
            <person name="Putnam N.H."/>
            <person name="Butts T."/>
            <person name="Ferrier D.E.K."/>
            <person name="Furlong R.F."/>
            <person name="Hellsten U."/>
            <person name="Kawashima T."/>
            <person name="Robinson-Rechavi M."/>
            <person name="Shoguchi E."/>
            <person name="Terry A."/>
            <person name="Yu J.-K."/>
            <person name="Benito-Gutierrez E.L."/>
            <person name="Dubchak I."/>
            <person name="Garcia-Fernandez J."/>
            <person name="Gibson-Brown J.J."/>
            <person name="Grigoriev I.V."/>
            <person name="Horton A.C."/>
            <person name="de Jong P.J."/>
            <person name="Jurka J."/>
            <person name="Kapitonov V.V."/>
            <person name="Kohara Y."/>
            <person name="Kuroki Y."/>
            <person name="Lindquist E."/>
            <person name="Lucas S."/>
            <person name="Osoegawa K."/>
            <person name="Pennacchio L.A."/>
            <person name="Salamov A.A."/>
            <person name="Satou Y."/>
            <person name="Sauka-Spengler T."/>
            <person name="Schmutz J."/>
            <person name="Shin-I T."/>
            <person name="Toyoda A."/>
            <person name="Bronner-Fraser M."/>
            <person name="Fujiyama A."/>
            <person name="Holland L.Z."/>
            <person name="Holland P.W.H."/>
            <person name="Satoh N."/>
            <person name="Rokhsar D.S."/>
        </authorList>
    </citation>
    <scope>NUCLEOTIDE SEQUENCE [LARGE SCALE GENOMIC DNA]</scope>
    <source>
        <strain evidence="3">S238N-H82</strain>
        <tissue evidence="3">Testes</tissue>
    </source>
</reference>
<feature type="compositionally biased region" description="Basic residues" evidence="1">
    <location>
        <begin position="163"/>
        <end position="175"/>
    </location>
</feature>
<dbReference type="InParanoid" id="C3ZJW6"/>
<feature type="compositionally biased region" description="Basic and acidic residues" evidence="1">
    <location>
        <begin position="141"/>
        <end position="151"/>
    </location>
</feature>
<gene>
    <name evidence="3" type="ORF">BRAFLDRAFT_105536</name>
</gene>
<feature type="compositionally biased region" description="Polar residues" evidence="1">
    <location>
        <begin position="312"/>
        <end position="322"/>
    </location>
</feature>
<evidence type="ECO:0000256" key="2">
    <source>
        <dbReference type="SAM" id="Phobius"/>
    </source>
</evidence>
<feature type="compositionally biased region" description="Basic and acidic residues" evidence="1">
    <location>
        <begin position="269"/>
        <end position="278"/>
    </location>
</feature>
<feature type="compositionally biased region" description="Basic and acidic residues" evidence="1">
    <location>
        <begin position="193"/>
        <end position="215"/>
    </location>
</feature>
<keyword evidence="2" id="KW-0812">Transmembrane</keyword>
<evidence type="ECO:0000256" key="1">
    <source>
        <dbReference type="SAM" id="MobiDB-lite"/>
    </source>
</evidence>
<proteinExistence type="predicted"/>
<keyword evidence="2" id="KW-1133">Transmembrane helix</keyword>
<feature type="compositionally biased region" description="Polar residues" evidence="1">
    <location>
        <begin position="123"/>
        <end position="140"/>
    </location>
</feature>
<sequence length="610" mass="69038">MWPGGSVSGWAGPYVSSGPHVWRRKGAGWRHRSPGVTVRVSRTSSRPCGVCSKVGFVLFPRHMLYQIVQDQLVSQILARCIVVADDEVHSTYLINMHCNHNINPLTTGCQTDREPARQGAKQIGSQPSREPASQTGCQTDRQPDREPDRQAARPTGSQTNRLSGRHGARQTRYKAYRGPDRQGARQTGSQTYRESDRQGARQKECQTDREPDRQGARQTGSQTDREPDGQGAKKKREPDREPDRQGAKQKDWQTDRERDRQGVRQTGSKTDRESDRQGARPKRDRRTGRQKGARLTGSQTKRVPDRQGARHTGSQTNREQSITRISASMFNNSSESWLLTEQTFAPEISNLLSCYRWFMQNKTASIAQANEACSVYGDLVTVGTVIAIKERYKSKPVKPKAVEEERGTDQNKTLAVKNPRNIAQEEARRKFEGIVHRAKTVMIHVVVAFFFWLLPCILVAICRIRPDLCPSKAGIFASICANSVTNPLATLIRTPDLRKVIWQKLTKFRRTVFSVFIRNRAIEEEEQPGPEIPPPLQGATQKNTRILKELQPTLENSDCKIQSDEQETTGQDKTSYKTDSETRKIMVDKITTENSEKDRNERQAVVIFHI</sequence>
<evidence type="ECO:0000313" key="3">
    <source>
        <dbReference type="EMBL" id="EEN47133.1"/>
    </source>
</evidence>
<keyword evidence="2" id="KW-0472">Membrane</keyword>
<accession>C3ZJW6</accession>
<dbReference type="EMBL" id="GG666634">
    <property type="protein sequence ID" value="EEN47133.1"/>
    <property type="molecule type" value="Genomic_DNA"/>
</dbReference>
<dbReference type="eggNOG" id="ENOG502SUKB">
    <property type="taxonomic scope" value="Eukaryota"/>
</dbReference>
<feature type="compositionally biased region" description="Basic residues" evidence="1">
    <location>
        <begin position="279"/>
        <end position="292"/>
    </location>
</feature>